<dbReference type="Gene3D" id="1.10.10.10">
    <property type="entry name" value="Winged helix-like DNA-binding domain superfamily/Winged helix DNA-binding domain"/>
    <property type="match status" value="1"/>
</dbReference>
<protein>
    <submittedName>
        <fullName evidence="5">Transcriptional regulator, HxlR family</fullName>
    </submittedName>
</protein>
<reference evidence="5 6" key="1">
    <citation type="submission" date="2016-10" db="EMBL/GenBank/DDBJ databases">
        <authorList>
            <person name="de Groot N.N."/>
        </authorList>
    </citation>
    <scope>NUCLEOTIDE SEQUENCE [LARGE SCALE GENOMIC DNA]</scope>
    <source>
        <strain evidence="5 6">DSM 21668</strain>
    </source>
</reference>
<dbReference type="Pfam" id="PF01638">
    <property type="entry name" value="HxlR"/>
    <property type="match status" value="1"/>
</dbReference>
<evidence type="ECO:0000313" key="5">
    <source>
        <dbReference type="EMBL" id="SDL14226.1"/>
    </source>
</evidence>
<proteinExistence type="predicted"/>
<evidence type="ECO:0000256" key="1">
    <source>
        <dbReference type="ARBA" id="ARBA00023015"/>
    </source>
</evidence>
<dbReference type="STRING" id="563176.SAMN04488090_0127"/>
<dbReference type="PANTHER" id="PTHR33204">
    <property type="entry name" value="TRANSCRIPTIONAL REGULATOR, MARR FAMILY"/>
    <property type="match status" value="1"/>
</dbReference>
<dbReference type="Proteomes" id="UP000198901">
    <property type="component" value="Unassembled WGS sequence"/>
</dbReference>
<keyword evidence="1" id="KW-0805">Transcription regulation</keyword>
<keyword evidence="2" id="KW-0238">DNA-binding</keyword>
<feature type="domain" description="HTH hxlR-type" evidence="4">
    <location>
        <begin position="27"/>
        <end position="125"/>
    </location>
</feature>
<keyword evidence="3" id="KW-0804">Transcription</keyword>
<dbReference type="SUPFAM" id="SSF46785">
    <property type="entry name" value="Winged helix' DNA-binding domain"/>
    <property type="match status" value="1"/>
</dbReference>
<dbReference type="InterPro" id="IPR036390">
    <property type="entry name" value="WH_DNA-bd_sf"/>
</dbReference>
<organism evidence="5 6">
    <name type="scientific">Siphonobacter aquaeclarae</name>
    <dbReference type="NCBI Taxonomy" id="563176"/>
    <lineage>
        <taxon>Bacteria</taxon>
        <taxon>Pseudomonadati</taxon>
        <taxon>Bacteroidota</taxon>
        <taxon>Cytophagia</taxon>
        <taxon>Cytophagales</taxon>
        <taxon>Cytophagaceae</taxon>
        <taxon>Siphonobacter</taxon>
    </lineage>
</organism>
<dbReference type="EMBL" id="FNGS01000001">
    <property type="protein sequence ID" value="SDL14226.1"/>
    <property type="molecule type" value="Genomic_DNA"/>
</dbReference>
<name>A0A1G9HN54_9BACT</name>
<dbReference type="AlphaFoldDB" id="A0A1G9HN54"/>
<dbReference type="GO" id="GO:0003677">
    <property type="term" value="F:DNA binding"/>
    <property type="evidence" value="ECO:0007669"/>
    <property type="project" value="UniProtKB-KW"/>
</dbReference>
<evidence type="ECO:0000256" key="2">
    <source>
        <dbReference type="ARBA" id="ARBA00023125"/>
    </source>
</evidence>
<dbReference type="InterPro" id="IPR002577">
    <property type="entry name" value="HTH_HxlR"/>
</dbReference>
<dbReference type="InterPro" id="IPR036388">
    <property type="entry name" value="WH-like_DNA-bd_sf"/>
</dbReference>
<accession>A0A1G9HN54</accession>
<evidence type="ECO:0000256" key="3">
    <source>
        <dbReference type="ARBA" id="ARBA00023163"/>
    </source>
</evidence>
<keyword evidence="6" id="KW-1185">Reference proteome</keyword>
<evidence type="ECO:0000313" key="6">
    <source>
        <dbReference type="Proteomes" id="UP000198901"/>
    </source>
</evidence>
<dbReference type="PANTHER" id="PTHR33204:SF29">
    <property type="entry name" value="TRANSCRIPTIONAL REGULATOR"/>
    <property type="match status" value="1"/>
</dbReference>
<gene>
    <name evidence="5" type="ORF">SAMN04488090_0127</name>
</gene>
<evidence type="ECO:0000259" key="4">
    <source>
        <dbReference type="PROSITE" id="PS51118"/>
    </source>
</evidence>
<sequence>MDTNGAYELQTGKKMSKKIEELTRAACAVDYAFQRMGGKYKARILFHLREGILRYGELRRGMPDITPKMLTQALRELERDALITRKVYHEVPPRVEYELTGDGQDLLPAIGLLCEWGKRQMKQRNLPIIYDRASRYETEEEVLTSV</sequence>
<dbReference type="PROSITE" id="PS51118">
    <property type="entry name" value="HTH_HXLR"/>
    <property type="match status" value="1"/>
</dbReference>